<dbReference type="Pfam" id="PF03466">
    <property type="entry name" value="LysR_substrate"/>
    <property type="match status" value="1"/>
</dbReference>
<dbReference type="InterPro" id="IPR036388">
    <property type="entry name" value="WH-like_DNA-bd_sf"/>
</dbReference>
<evidence type="ECO:0000256" key="2">
    <source>
        <dbReference type="ARBA" id="ARBA00023015"/>
    </source>
</evidence>
<feature type="domain" description="HTH lysR-type" evidence="5">
    <location>
        <begin position="1"/>
        <end position="58"/>
    </location>
</feature>
<dbReference type="AlphaFoldDB" id="A0A849KVF2"/>
<comment type="similarity">
    <text evidence="1">Belongs to the LysR transcriptional regulatory family.</text>
</comment>
<dbReference type="InterPro" id="IPR000847">
    <property type="entry name" value="LysR_HTH_N"/>
</dbReference>
<accession>A0A849KVF2</accession>
<keyword evidence="4" id="KW-0804">Transcription</keyword>
<evidence type="ECO:0000313" key="6">
    <source>
        <dbReference type="EMBL" id="NNU79045.1"/>
    </source>
</evidence>
<dbReference type="GO" id="GO:0003677">
    <property type="term" value="F:DNA binding"/>
    <property type="evidence" value="ECO:0007669"/>
    <property type="project" value="UniProtKB-KW"/>
</dbReference>
<dbReference type="SUPFAM" id="SSF46785">
    <property type="entry name" value="Winged helix' DNA-binding domain"/>
    <property type="match status" value="1"/>
</dbReference>
<dbReference type="Gene3D" id="1.10.10.10">
    <property type="entry name" value="Winged helix-like DNA-binding domain superfamily/Winged helix DNA-binding domain"/>
    <property type="match status" value="1"/>
</dbReference>
<gene>
    <name evidence="6" type="ORF">HMH01_01215</name>
</gene>
<dbReference type="RefSeq" id="WP_171321697.1">
    <property type="nucleotide sequence ID" value="NZ_JABFBC010000001.1"/>
</dbReference>
<evidence type="ECO:0000256" key="4">
    <source>
        <dbReference type="ARBA" id="ARBA00023163"/>
    </source>
</evidence>
<evidence type="ECO:0000256" key="3">
    <source>
        <dbReference type="ARBA" id="ARBA00023125"/>
    </source>
</evidence>
<dbReference type="PANTHER" id="PTHR30346:SF0">
    <property type="entry name" value="HCA OPERON TRANSCRIPTIONAL ACTIVATOR HCAR"/>
    <property type="match status" value="1"/>
</dbReference>
<evidence type="ECO:0000313" key="7">
    <source>
        <dbReference type="Proteomes" id="UP000572377"/>
    </source>
</evidence>
<dbReference type="Pfam" id="PF00126">
    <property type="entry name" value="HTH_1"/>
    <property type="match status" value="1"/>
</dbReference>
<keyword evidence="3" id="KW-0238">DNA-binding</keyword>
<proteinExistence type="inferred from homology"/>
<dbReference type="GO" id="GO:0032993">
    <property type="term" value="C:protein-DNA complex"/>
    <property type="evidence" value="ECO:0007669"/>
    <property type="project" value="TreeGrafter"/>
</dbReference>
<protein>
    <submittedName>
        <fullName evidence="6">LysR family transcriptional regulator</fullName>
    </submittedName>
</protein>
<keyword evidence="2" id="KW-0805">Transcription regulation</keyword>
<organism evidence="6 7">
    <name type="scientific">Halovulum dunhuangense</name>
    <dbReference type="NCBI Taxonomy" id="1505036"/>
    <lineage>
        <taxon>Bacteria</taxon>
        <taxon>Pseudomonadati</taxon>
        <taxon>Pseudomonadota</taxon>
        <taxon>Alphaproteobacteria</taxon>
        <taxon>Rhodobacterales</taxon>
        <taxon>Paracoccaceae</taxon>
        <taxon>Halovulum</taxon>
    </lineage>
</organism>
<dbReference type="PROSITE" id="PS50931">
    <property type="entry name" value="HTH_LYSR"/>
    <property type="match status" value="1"/>
</dbReference>
<keyword evidence="7" id="KW-1185">Reference proteome</keyword>
<reference evidence="6 7" key="1">
    <citation type="submission" date="2020-05" db="EMBL/GenBank/DDBJ databases">
        <title>Gimesia benthica sp. nov., a novel planctomycete isolated from a deep-sea water sample of the Northwest Indian Ocean.</title>
        <authorList>
            <person name="Wang J."/>
            <person name="Ruan C."/>
            <person name="Song L."/>
            <person name="Zhu Y."/>
            <person name="Li A."/>
            <person name="Zheng X."/>
            <person name="Wang L."/>
            <person name="Lu Z."/>
            <person name="Huang Y."/>
            <person name="Du W."/>
            <person name="Zhou Y."/>
            <person name="Huang L."/>
            <person name="Dai X."/>
        </authorList>
    </citation>
    <scope>NUCLEOTIDE SEQUENCE [LARGE SCALE GENOMIC DNA]</scope>
    <source>
        <strain evidence="6 7">YYQ-30</strain>
    </source>
</reference>
<dbReference type="FunFam" id="1.10.10.10:FF:000001">
    <property type="entry name" value="LysR family transcriptional regulator"/>
    <property type="match status" value="1"/>
</dbReference>
<dbReference type="GO" id="GO:0003700">
    <property type="term" value="F:DNA-binding transcription factor activity"/>
    <property type="evidence" value="ECO:0007669"/>
    <property type="project" value="InterPro"/>
</dbReference>
<comment type="caution">
    <text evidence="6">The sequence shown here is derived from an EMBL/GenBank/DDBJ whole genome shotgun (WGS) entry which is preliminary data.</text>
</comment>
<dbReference type="EMBL" id="JABFBC010000001">
    <property type="protein sequence ID" value="NNU79045.1"/>
    <property type="molecule type" value="Genomic_DNA"/>
</dbReference>
<dbReference type="InterPro" id="IPR036390">
    <property type="entry name" value="WH_DNA-bd_sf"/>
</dbReference>
<evidence type="ECO:0000259" key="5">
    <source>
        <dbReference type="PROSITE" id="PS50931"/>
    </source>
</evidence>
<dbReference type="PANTHER" id="PTHR30346">
    <property type="entry name" value="TRANSCRIPTIONAL DUAL REGULATOR HCAR-RELATED"/>
    <property type="match status" value="1"/>
</dbReference>
<name>A0A849KVF2_9RHOB</name>
<dbReference type="Proteomes" id="UP000572377">
    <property type="component" value="Unassembled WGS sequence"/>
</dbReference>
<dbReference type="Gene3D" id="3.40.190.290">
    <property type="match status" value="1"/>
</dbReference>
<evidence type="ECO:0000256" key="1">
    <source>
        <dbReference type="ARBA" id="ARBA00009437"/>
    </source>
</evidence>
<sequence length="310" mass="34101">MNLRALQLFREIVHSGALNEAARRMNTSTSAASRLIVNLEEELGLRLFSRTHRRLELTDDGELFFRAIMHTLDGLDEIPVLAADIGRRTREWLSIVTAAPLANGLVSPALARLADEGCEFQCSVSVETRFDIESKVAARSYNLGLISLPVENASIALDTVPILKARTGVMLPRGHRLAGKDSISLADLASEPLIGLRPGQRWRDRADDLLGDAGLRPKYWIETNATPIVLSMVRNGLGMSVIDRVCAGILPENDPAVFRPLEEAHWITYVSLHPKGMRLQLSERFLDALAASVEDRCAADPALARDLVLL</sequence>
<dbReference type="SUPFAM" id="SSF53850">
    <property type="entry name" value="Periplasmic binding protein-like II"/>
    <property type="match status" value="1"/>
</dbReference>
<dbReference type="InterPro" id="IPR005119">
    <property type="entry name" value="LysR_subst-bd"/>
</dbReference>